<feature type="transmembrane region" description="Helical" evidence="14">
    <location>
        <begin position="435"/>
        <end position="459"/>
    </location>
</feature>
<evidence type="ECO:0000256" key="5">
    <source>
        <dbReference type="ARBA" id="ARBA00022692"/>
    </source>
</evidence>
<keyword evidence="11" id="KW-0739">Sodium transport</keyword>
<feature type="transmembrane region" description="Helical" evidence="14">
    <location>
        <begin position="328"/>
        <end position="347"/>
    </location>
</feature>
<feature type="transmembrane region" description="Helical" evidence="14">
    <location>
        <begin position="172"/>
        <end position="197"/>
    </location>
</feature>
<proteinExistence type="inferred from homology"/>
<evidence type="ECO:0000256" key="11">
    <source>
        <dbReference type="ARBA" id="ARBA00023201"/>
    </source>
</evidence>
<evidence type="ECO:0000256" key="9">
    <source>
        <dbReference type="ARBA" id="ARBA00023065"/>
    </source>
</evidence>
<evidence type="ECO:0000256" key="8">
    <source>
        <dbReference type="ARBA" id="ARBA00023053"/>
    </source>
</evidence>
<dbReference type="InterPro" id="IPR001734">
    <property type="entry name" value="Na/solute_symporter"/>
</dbReference>
<feature type="transmembrane region" description="Helical" evidence="14">
    <location>
        <begin position="96"/>
        <end position="118"/>
    </location>
</feature>
<dbReference type="PANTHER" id="PTHR48086:SF3">
    <property type="entry name" value="SODIUM_PROLINE SYMPORTER"/>
    <property type="match status" value="1"/>
</dbReference>
<keyword evidence="8" id="KW-0915">Sodium</keyword>
<dbReference type="PROSITE" id="PS50283">
    <property type="entry name" value="NA_SOLUT_SYMP_3"/>
    <property type="match status" value="1"/>
</dbReference>
<evidence type="ECO:0000256" key="1">
    <source>
        <dbReference type="ARBA" id="ARBA00004651"/>
    </source>
</evidence>
<keyword evidence="10 14" id="KW-0472">Membrane</keyword>
<dbReference type="Gene3D" id="1.20.1730.10">
    <property type="entry name" value="Sodium/glucose cotransporter"/>
    <property type="match status" value="1"/>
</dbReference>
<dbReference type="OrthoDB" id="6132759at2759"/>
<keyword evidence="3" id="KW-0813">Transport</keyword>
<evidence type="ECO:0000256" key="4">
    <source>
        <dbReference type="ARBA" id="ARBA00022475"/>
    </source>
</evidence>
<feature type="transmembrane region" description="Helical" evidence="14">
    <location>
        <begin position="130"/>
        <end position="151"/>
    </location>
</feature>
<evidence type="ECO:0000256" key="2">
    <source>
        <dbReference type="ARBA" id="ARBA00006434"/>
    </source>
</evidence>
<evidence type="ECO:0000313" key="16">
    <source>
        <dbReference type="Proteomes" id="UP000612055"/>
    </source>
</evidence>
<evidence type="ECO:0000256" key="14">
    <source>
        <dbReference type="SAM" id="Phobius"/>
    </source>
</evidence>
<keyword evidence="4" id="KW-1003">Cell membrane</keyword>
<evidence type="ECO:0000256" key="6">
    <source>
        <dbReference type="ARBA" id="ARBA00022847"/>
    </source>
</evidence>
<comment type="similarity">
    <text evidence="2 12">Belongs to the sodium:solute symporter (SSF) (TC 2.A.21) family.</text>
</comment>
<dbReference type="GO" id="GO:0006814">
    <property type="term" value="P:sodium ion transport"/>
    <property type="evidence" value="ECO:0007669"/>
    <property type="project" value="UniProtKB-KW"/>
</dbReference>
<keyword evidence="16" id="KW-1185">Reference proteome</keyword>
<keyword evidence="6" id="KW-0769">Symport</keyword>
<feature type="transmembrane region" description="Helical" evidence="14">
    <location>
        <begin position="57"/>
        <end position="76"/>
    </location>
</feature>
<keyword evidence="7 14" id="KW-1133">Transmembrane helix</keyword>
<evidence type="ECO:0000313" key="15">
    <source>
        <dbReference type="EMBL" id="KAG2486314.1"/>
    </source>
</evidence>
<protein>
    <submittedName>
        <fullName evidence="15">Uncharacterized protein</fullName>
    </submittedName>
</protein>
<name>A0A835XMM9_9CHLO</name>
<dbReference type="PANTHER" id="PTHR48086">
    <property type="entry name" value="SODIUM/PROLINE SYMPORTER-RELATED"/>
    <property type="match status" value="1"/>
</dbReference>
<keyword evidence="5 14" id="KW-0812">Transmembrane</keyword>
<sequence length="754" mass="79730">MSSDLYCTSLNFEISPGVWTHSLTKDEVADKYGCCQKFVCNIPCPQTFTADNVAVKYGIPVAVVSMVWFLMALIIARFSVKGSARAFFVCNRSHPLYVVACALLAQGLDSNATLGNVISAYKYGFWDGAVLPIGLGISLVLNGLLLAGPINRMGLLTLPELYARKYGAMMELIVSCIEITSFMFLLAGNLVGISLVLQFCFGLPKGAGIAIAGAVLGVYSGSGGLYSVALTDLPQVIGGFTAFTATLIYLFTHEPEPHAAPVSMGFAFDLGNNVTARTPGYAGPVTCVDPATNAPTCDNYAYPSGDKLIYPQSMESADAYAPFPNAILVNWATIVVLGLGNMCVLDFQARCMAAKSPNVARIANLIAGVVLVALGVPFGLLAGLARKYFGPDSPYAEFETDTCSLPLGLPSCAEWVPESKQALFWLLWTKAPTWLGGWVLVAIVTASMSTADGAILATSTVMAHNIWRKVPRIGTNEGNLLWVARIFHVPMTLAACAIAAWSYNPAYLLVVAFDIVLSGCLVPLIAAVHYPRSSPNAGILACLGGSILRLILELTLPKDGSLVAFGKYALQYGTAIAGLPSFMEINPPELQSSSGVWNPDTDTCDQEPMEDWTGLDSIVCPCFCLLIFVGVSVYERYWPGRDLLFFIPKTWRATQPLYQLENTDVDPDSSRTPALASSHKAAAGGSEAVGGRTFHLKDDASAHGGSAARAALAAGGLADDPIAHEVQLHVVGTEGLHHRAAADAAGAGAGPSAV</sequence>
<feature type="region of interest" description="Disordered" evidence="13">
    <location>
        <begin position="662"/>
        <end position="686"/>
    </location>
</feature>
<feature type="transmembrane region" description="Helical" evidence="14">
    <location>
        <begin position="615"/>
        <end position="634"/>
    </location>
</feature>
<dbReference type="GO" id="GO:0005886">
    <property type="term" value="C:plasma membrane"/>
    <property type="evidence" value="ECO:0007669"/>
    <property type="project" value="UniProtKB-SubCell"/>
</dbReference>
<keyword evidence="9" id="KW-0406">Ion transport</keyword>
<evidence type="ECO:0000256" key="13">
    <source>
        <dbReference type="SAM" id="MobiDB-lite"/>
    </source>
</evidence>
<reference evidence="15" key="1">
    <citation type="journal article" date="2020" name="bioRxiv">
        <title>Comparative genomics of Chlamydomonas.</title>
        <authorList>
            <person name="Craig R.J."/>
            <person name="Hasan A.R."/>
            <person name="Ness R.W."/>
            <person name="Keightley P.D."/>
        </authorList>
    </citation>
    <scope>NUCLEOTIDE SEQUENCE</scope>
    <source>
        <strain evidence="15">CCAP 11/70</strain>
    </source>
</reference>
<feature type="transmembrane region" description="Helical" evidence="14">
    <location>
        <begin position="537"/>
        <end position="556"/>
    </location>
</feature>
<dbReference type="Pfam" id="PF00474">
    <property type="entry name" value="SSF"/>
    <property type="match status" value="2"/>
</dbReference>
<dbReference type="InterPro" id="IPR038377">
    <property type="entry name" value="Na/Glc_symporter_sf"/>
</dbReference>
<gene>
    <name evidence="15" type="ORF">HYH03_015018</name>
</gene>
<evidence type="ECO:0000256" key="7">
    <source>
        <dbReference type="ARBA" id="ARBA00022989"/>
    </source>
</evidence>
<accession>A0A835XMM9</accession>
<evidence type="ECO:0000256" key="3">
    <source>
        <dbReference type="ARBA" id="ARBA00022448"/>
    </source>
</evidence>
<dbReference type="GO" id="GO:0015293">
    <property type="term" value="F:symporter activity"/>
    <property type="evidence" value="ECO:0007669"/>
    <property type="project" value="UniProtKB-KW"/>
</dbReference>
<comment type="caution">
    <text evidence="15">The sequence shown here is derived from an EMBL/GenBank/DDBJ whole genome shotgun (WGS) entry which is preliminary data.</text>
</comment>
<organism evidence="15 16">
    <name type="scientific">Edaphochlamys debaryana</name>
    <dbReference type="NCBI Taxonomy" id="47281"/>
    <lineage>
        <taxon>Eukaryota</taxon>
        <taxon>Viridiplantae</taxon>
        <taxon>Chlorophyta</taxon>
        <taxon>core chlorophytes</taxon>
        <taxon>Chlorophyceae</taxon>
        <taxon>CS clade</taxon>
        <taxon>Chlamydomonadales</taxon>
        <taxon>Chlamydomonadales incertae sedis</taxon>
        <taxon>Edaphochlamys</taxon>
    </lineage>
</organism>
<feature type="transmembrane region" description="Helical" evidence="14">
    <location>
        <begin position="209"/>
        <end position="229"/>
    </location>
</feature>
<dbReference type="AlphaFoldDB" id="A0A835XMM9"/>
<evidence type="ECO:0000256" key="10">
    <source>
        <dbReference type="ARBA" id="ARBA00023136"/>
    </source>
</evidence>
<feature type="transmembrane region" description="Helical" evidence="14">
    <location>
        <begin position="507"/>
        <end position="530"/>
    </location>
</feature>
<dbReference type="EMBL" id="JAEHOE010000114">
    <property type="protein sequence ID" value="KAG2486314.1"/>
    <property type="molecule type" value="Genomic_DNA"/>
</dbReference>
<comment type="subcellular location">
    <subcellularLocation>
        <location evidence="1">Cell membrane</location>
        <topology evidence="1">Multi-pass membrane protein</topology>
    </subcellularLocation>
</comment>
<feature type="transmembrane region" description="Helical" evidence="14">
    <location>
        <begin position="359"/>
        <end position="385"/>
    </location>
</feature>
<dbReference type="InterPro" id="IPR050277">
    <property type="entry name" value="Sodium:Solute_Symporter"/>
</dbReference>
<evidence type="ECO:0000256" key="12">
    <source>
        <dbReference type="RuleBase" id="RU362091"/>
    </source>
</evidence>
<dbReference type="Proteomes" id="UP000612055">
    <property type="component" value="Unassembled WGS sequence"/>
</dbReference>
<feature type="transmembrane region" description="Helical" evidence="14">
    <location>
        <begin position="236"/>
        <end position="252"/>
    </location>
</feature>
<feature type="transmembrane region" description="Helical" evidence="14">
    <location>
        <begin position="480"/>
        <end position="501"/>
    </location>
</feature>